<proteinExistence type="predicted"/>
<comment type="caution">
    <text evidence="1">The sequence shown here is derived from an EMBL/GenBank/DDBJ whole genome shotgun (WGS) entry which is preliminary data.</text>
</comment>
<gene>
    <name evidence="1" type="ORF">AYJ70_18410</name>
</gene>
<dbReference type="Proteomes" id="UP000077242">
    <property type="component" value="Unassembled WGS sequence"/>
</dbReference>
<dbReference type="EMBL" id="LSTU01000018">
    <property type="protein sequence ID" value="OAH54153.1"/>
    <property type="molecule type" value="Genomic_DNA"/>
</dbReference>
<name>A0AAP7FPZ9_9PSED</name>
<evidence type="ECO:0000313" key="2">
    <source>
        <dbReference type="Proteomes" id="UP000077242"/>
    </source>
</evidence>
<organism evidence="1 2">
    <name type="scientific">Pseudomonas monteilii</name>
    <dbReference type="NCBI Taxonomy" id="76759"/>
    <lineage>
        <taxon>Bacteria</taxon>
        <taxon>Pseudomonadati</taxon>
        <taxon>Pseudomonadota</taxon>
        <taxon>Gammaproteobacteria</taxon>
        <taxon>Pseudomonadales</taxon>
        <taxon>Pseudomonadaceae</taxon>
        <taxon>Pseudomonas</taxon>
    </lineage>
</organism>
<sequence length="77" mass="8096">MNMQRDDIDQVWVLMYPLGGKPGSNCPLGLAVGSGKGGEVVAYELHASSIDVRGGHVGLRGVGKPQHRPADWQGSGK</sequence>
<dbReference type="AlphaFoldDB" id="A0AAP7FPZ9"/>
<protein>
    <submittedName>
        <fullName evidence="1">Uncharacterized protein</fullName>
    </submittedName>
</protein>
<accession>A0AAP7FPZ9</accession>
<reference evidence="2" key="1">
    <citation type="submission" date="2016-02" db="EMBL/GenBank/DDBJ databases">
        <title>Dietzia cinnamea strain CD11_5 genome sequencing and assembly.</title>
        <authorList>
            <person name="Kaur G."/>
            <person name="Nair G.R."/>
            <person name="Mayilraj S."/>
        </authorList>
    </citation>
    <scope>NUCLEOTIDE SEQUENCE [LARGE SCALE GENOMIC DNA]</scope>
    <source>
        <strain evidence="2">CD10_2</strain>
    </source>
</reference>
<evidence type="ECO:0000313" key="1">
    <source>
        <dbReference type="EMBL" id="OAH54153.1"/>
    </source>
</evidence>